<evidence type="ECO:0000313" key="5">
    <source>
        <dbReference type="Proteomes" id="UP000006844"/>
    </source>
</evidence>
<dbReference type="eggNOG" id="COG2148">
    <property type="taxonomic scope" value="Bacteria"/>
</dbReference>
<dbReference type="AlphaFoldDB" id="E8V136"/>
<comment type="similarity">
    <text evidence="1">Belongs to the bacterial sugar transferase family.</text>
</comment>
<feature type="transmembrane region" description="Helical" evidence="2">
    <location>
        <begin position="134"/>
        <end position="153"/>
    </location>
</feature>
<evidence type="ECO:0000313" key="4">
    <source>
        <dbReference type="EMBL" id="ADV83384.1"/>
    </source>
</evidence>
<evidence type="ECO:0000259" key="3">
    <source>
        <dbReference type="Pfam" id="PF02397"/>
    </source>
</evidence>
<dbReference type="KEGG" id="tsa:AciPR4_2606"/>
<accession>E8V136</accession>
<dbReference type="HOGENOM" id="CLU_715577_0_0_0"/>
<keyword evidence="2" id="KW-0472">Membrane</keyword>
<dbReference type="Proteomes" id="UP000006844">
    <property type="component" value="Chromosome"/>
</dbReference>
<protein>
    <submittedName>
        <fullName evidence="4">Undecaprenyl-phosphate galactose phosphotransferase</fullName>
        <ecNumber evidence="4">2.7.8.6</ecNumber>
    </submittedName>
</protein>
<feature type="transmembrane region" description="Helical" evidence="2">
    <location>
        <begin position="30"/>
        <end position="57"/>
    </location>
</feature>
<dbReference type="InterPro" id="IPR003362">
    <property type="entry name" value="Bact_transf"/>
</dbReference>
<feature type="transmembrane region" description="Helical" evidence="2">
    <location>
        <begin position="69"/>
        <end position="87"/>
    </location>
</feature>
<dbReference type="PANTHER" id="PTHR30576">
    <property type="entry name" value="COLANIC BIOSYNTHESIS UDP-GLUCOSE LIPID CARRIER TRANSFERASE"/>
    <property type="match status" value="1"/>
</dbReference>
<dbReference type="EMBL" id="CP002467">
    <property type="protein sequence ID" value="ADV83384.1"/>
    <property type="molecule type" value="Genomic_DNA"/>
</dbReference>
<feature type="transmembrane region" description="Helical" evidence="2">
    <location>
        <begin position="208"/>
        <end position="232"/>
    </location>
</feature>
<gene>
    <name evidence="4" type="ordered locus">AciPR4_2606</name>
</gene>
<dbReference type="PANTHER" id="PTHR30576:SF10">
    <property type="entry name" value="SLL5057 PROTEIN"/>
    <property type="match status" value="1"/>
</dbReference>
<reference evidence="4 5" key="1">
    <citation type="journal article" date="2012" name="Stand. Genomic Sci.">
        <title>Complete genome sequence of Terriglobus saanensis type strain SP1PR4(T), an Acidobacteria from tundra soil.</title>
        <authorList>
            <person name="Rawat S.R."/>
            <person name="Mannisto M.K."/>
            <person name="Starovoytov V."/>
            <person name="Goodwin L."/>
            <person name="Nolan M."/>
            <person name="Hauser L."/>
            <person name="Land M."/>
            <person name="Davenport K.W."/>
            <person name="Woyke T."/>
            <person name="Haggblom M.M."/>
        </authorList>
    </citation>
    <scope>NUCLEOTIDE SEQUENCE</scope>
    <source>
        <strain evidence="5">ATCC BAA-1853 / DSM 23119 / SP1PR4</strain>
    </source>
</reference>
<feature type="domain" description="Bacterial sugar transferase" evidence="3">
    <location>
        <begin position="206"/>
        <end position="380"/>
    </location>
</feature>
<keyword evidence="4" id="KW-0808">Transferase</keyword>
<dbReference type="STRING" id="401053.AciPR4_2606"/>
<organism evidence="4 5">
    <name type="scientific">Terriglobus saanensis (strain ATCC BAA-1853 / DSM 23119 / SP1PR4)</name>
    <dbReference type="NCBI Taxonomy" id="401053"/>
    <lineage>
        <taxon>Bacteria</taxon>
        <taxon>Pseudomonadati</taxon>
        <taxon>Acidobacteriota</taxon>
        <taxon>Terriglobia</taxon>
        <taxon>Terriglobales</taxon>
        <taxon>Acidobacteriaceae</taxon>
        <taxon>Terriglobus</taxon>
    </lineage>
</organism>
<proteinExistence type="inferred from homology"/>
<dbReference type="Pfam" id="PF02397">
    <property type="entry name" value="Bac_transf"/>
    <property type="match status" value="1"/>
</dbReference>
<dbReference type="EC" id="2.7.8.6" evidence="4"/>
<evidence type="ECO:0000256" key="1">
    <source>
        <dbReference type="ARBA" id="ARBA00006464"/>
    </source>
</evidence>
<keyword evidence="5" id="KW-1185">Reference proteome</keyword>
<keyword evidence="2" id="KW-1133">Transmembrane helix</keyword>
<sequence length="386" mass="43766">MTTSDSYVSELYRETEAQSCEQRQTTSNRLFLRGFVVSKFVADFLLCVGTAFVAFLLLSHRNNSVRYPLGSELGVLCVAALFATTLLQRKSSYTAYDNLSPIHETAATVRMSIQSLLVIVPASFLLRLELPRSAMVLAFVLMPPLLAIQNKLFRRIILRVSYRSLDIGQIVADESDKMGGAVAPRRTRALADEKSTYAPRHYVFSKRLVDLLVSSVLLVLLLPVFILFALLICVSSPGPALFVQRRVGQNGKLFRMYKFRSMSSGARRYERSPQTSSDPRITKIGRILRQTSLDELPQLINVFRGEMSLVGPRPEMPFVVRSYNARQRQRLRVMPGITGLWQLSRDRAFPIHENIHHDLSYIRSRTLYMDLAILIHTLFFAMRGGV</sequence>
<dbReference type="GO" id="GO:0047360">
    <property type="term" value="F:undecaprenyl-phosphate galactose phosphotransferase activity"/>
    <property type="evidence" value="ECO:0007669"/>
    <property type="project" value="UniProtKB-EC"/>
</dbReference>
<evidence type="ECO:0000256" key="2">
    <source>
        <dbReference type="SAM" id="Phobius"/>
    </source>
</evidence>
<name>E8V136_TERSS</name>
<keyword evidence="2" id="KW-0812">Transmembrane</keyword>